<gene>
    <name evidence="1" type="ORF">GCM10009760_31930</name>
</gene>
<accession>A0ABP5LE43</accession>
<dbReference type="EMBL" id="BAAANT010000016">
    <property type="protein sequence ID" value="GAA2144442.1"/>
    <property type="molecule type" value="Genomic_DNA"/>
</dbReference>
<keyword evidence="2" id="KW-1185">Reference proteome</keyword>
<name>A0ABP5LE43_9ACTN</name>
<evidence type="ECO:0000313" key="2">
    <source>
        <dbReference type="Proteomes" id="UP001422759"/>
    </source>
</evidence>
<protein>
    <submittedName>
        <fullName evidence="1">Uncharacterized protein</fullName>
    </submittedName>
</protein>
<organism evidence="1 2">
    <name type="scientific">Kitasatospora kazusensis</name>
    <dbReference type="NCBI Taxonomy" id="407974"/>
    <lineage>
        <taxon>Bacteria</taxon>
        <taxon>Bacillati</taxon>
        <taxon>Actinomycetota</taxon>
        <taxon>Actinomycetes</taxon>
        <taxon>Kitasatosporales</taxon>
        <taxon>Streptomycetaceae</taxon>
        <taxon>Kitasatospora</taxon>
    </lineage>
</organism>
<reference evidence="2" key="1">
    <citation type="journal article" date="2019" name="Int. J. Syst. Evol. Microbiol.">
        <title>The Global Catalogue of Microorganisms (GCM) 10K type strain sequencing project: providing services to taxonomists for standard genome sequencing and annotation.</title>
        <authorList>
            <consortium name="The Broad Institute Genomics Platform"/>
            <consortium name="The Broad Institute Genome Sequencing Center for Infectious Disease"/>
            <person name="Wu L."/>
            <person name="Ma J."/>
        </authorList>
    </citation>
    <scope>NUCLEOTIDE SEQUENCE [LARGE SCALE GENOMIC DNA]</scope>
    <source>
        <strain evidence="2">JCM 14560</strain>
    </source>
</reference>
<evidence type="ECO:0000313" key="1">
    <source>
        <dbReference type="EMBL" id="GAA2144442.1"/>
    </source>
</evidence>
<comment type="caution">
    <text evidence="1">The sequence shown here is derived from an EMBL/GenBank/DDBJ whole genome shotgun (WGS) entry which is preliminary data.</text>
</comment>
<sequence>MLGMQGRQVARGGAQRGFALGQVRSVGDALRLAENVLLAGGQRQARRNAWASVCENRRYAADREHGAA</sequence>
<dbReference type="Proteomes" id="UP001422759">
    <property type="component" value="Unassembled WGS sequence"/>
</dbReference>
<proteinExistence type="predicted"/>